<proteinExistence type="predicted"/>
<keyword evidence="2" id="KW-0732">Signal</keyword>
<dbReference type="PROSITE" id="PS51670">
    <property type="entry name" value="SHKT"/>
    <property type="match status" value="1"/>
</dbReference>
<dbReference type="SMART" id="SM00254">
    <property type="entry name" value="ShKT"/>
    <property type="match status" value="1"/>
</dbReference>
<evidence type="ECO:0000313" key="4">
    <source>
        <dbReference type="EMBL" id="KAL1524863.1"/>
    </source>
</evidence>
<sequence>MRALLLVLLVLLAGLGVEAKRKKGKTSKRPGRAVEELSAPLLILVDDIDDRIANASSSEPSSFESNCSTVTASGSARPDVPELPPGASGCTLRSALEMANAIGGGAKVRIVLRPGRFRLRARLPEVTGAIEVVGAPGRRKPRPKPAPLKAAVGEKELKRLEAKRADEWDDVDLHFQKEPTGQSRPIGTVIDAGQAFQHFRTAAGSELRLQDVRLEEGRAMGGSDDPRAAVGGAISALGKVVLENVVVRKNRAINGGAIYTEAPLDARDSLFEYNFAEECGGMMYAAAFGGARTISACKIHVNQEASCTRRPAEPADEPRARPKGGSAVGKVAATKSAGKTVFAFDDDDDDDDEAPPPPPPRAAAEPDTRGAIFEGPRLCEPPPPPPKKGGAKRAEPEGRRRAAAGGERYDPREGVKRQPQEGVKRQPREPPPPQAPPPRPPPRRTAVDAVFEELERIAELPDSDDDDDDDDENERDADFDEDDFDDDDDGEEWSARAGGRRRRRPRRREPPAPPEPPKECHPEKHGGETGGVHELSCVPGWWRRGRRQPTECLIWRSTSNCSGIDGDRNPAKDKDCYAFIPDGESGYCECAGGREAAHSDCSHEPFTCEQECRKMREARRRRKNAERRERGEPVPPPPPPPPPLYAIGAFGGAGSGRTGLLDGLGLYCSDGSWTSIAGSPPSRESRWEFVCPGWEVCRDANETCADWAKRGECVKNPAYMTAHCMQSCNACPELKVPAEAQGLVALDVRAGKMVDALRLQCAPPEPEAADAEDDDEEAAEAPREGGKVYTMAPDGATRLEEELVLDEMGEPVAEKRKRPRNPNITASEWFGGKGGYECELACSSENHTEGWRVGGFITSLTVAAGQRVDRIELTKCSKDVDI</sequence>
<feature type="compositionally biased region" description="Low complexity" evidence="1">
    <location>
        <begin position="55"/>
        <end position="68"/>
    </location>
</feature>
<gene>
    <name evidence="4" type="ORF">AB1Y20_019743</name>
</gene>
<feature type="region of interest" description="Disordered" evidence="1">
    <location>
        <begin position="619"/>
        <end position="643"/>
    </location>
</feature>
<dbReference type="Pfam" id="PF01549">
    <property type="entry name" value="ShK"/>
    <property type="match status" value="1"/>
</dbReference>
<dbReference type="Proteomes" id="UP001515480">
    <property type="component" value="Unassembled WGS sequence"/>
</dbReference>
<reference evidence="4 5" key="1">
    <citation type="journal article" date="2024" name="Science">
        <title>Giant polyketide synthase enzymes in the biosynthesis of giant marine polyether toxins.</title>
        <authorList>
            <person name="Fallon T.R."/>
            <person name="Shende V.V."/>
            <person name="Wierzbicki I.H."/>
            <person name="Pendleton A.L."/>
            <person name="Watervoot N.F."/>
            <person name="Auber R.P."/>
            <person name="Gonzalez D.J."/>
            <person name="Wisecaver J.H."/>
            <person name="Moore B.S."/>
        </authorList>
    </citation>
    <scope>NUCLEOTIDE SEQUENCE [LARGE SCALE GENOMIC DNA]</scope>
    <source>
        <strain evidence="4 5">12B1</strain>
    </source>
</reference>
<feature type="signal peptide" evidence="2">
    <location>
        <begin position="1"/>
        <end position="19"/>
    </location>
</feature>
<keyword evidence="5" id="KW-1185">Reference proteome</keyword>
<feature type="compositionally biased region" description="Acidic residues" evidence="1">
    <location>
        <begin position="344"/>
        <end position="354"/>
    </location>
</feature>
<accession>A0AB34JUZ1</accession>
<dbReference type="PANTHER" id="PTHR48125">
    <property type="entry name" value="LP07818P1"/>
    <property type="match status" value="1"/>
</dbReference>
<feature type="compositionally biased region" description="Pro residues" evidence="1">
    <location>
        <begin position="429"/>
        <end position="440"/>
    </location>
</feature>
<feature type="chain" id="PRO_5044268857" description="ShKT domain-containing protein" evidence="2">
    <location>
        <begin position="20"/>
        <end position="882"/>
    </location>
</feature>
<feature type="compositionally biased region" description="Basic and acidic residues" evidence="1">
    <location>
        <begin position="310"/>
        <end position="320"/>
    </location>
</feature>
<feature type="region of interest" description="Disordered" evidence="1">
    <location>
        <begin position="763"/>
        <end position="790"/>
    </location>
</feature>
<evidence type="ECO:0000313" key="5">
    <source>
        <dbReference type="Proteomes" id="UP001515480"/>
    </source>
</evidence>
<comment type="caution">
    <text evidence="4">The sequence shown here is derived from an EMBL/GenBank/DDBJ whole genome shotgun (WGS) entry which is preliminary data.</text>
</comment>
<feature type="compositionally biased region" description="Basic and acidic residues" evidence="1">
    <location>
        <begin position="516"/>
        <end position="527"/>
    </location>
</feature>
<feature type="region of interest" description="Disordered" evidence="1">
    <location>
        <begin position="55"/>
        <end position="86"/>
    </location>
</feature>
<protein>
    <recommendedName>
        <fullName evidence="3">ShKT domain-containing protein</fullName>
    </recommendedName>
</protein>
<feature type="compositionally biased region" description="Acidic residues" evidence="1">
    <location>
        <begin position="461"/>
        <end position="492"/>
    </location>
</feature>
<evidence type="ECO:0000256" key="2">
    <source>
        <dbReference type="SAM" id="SignalP"/>
    </source>
</evidence>
<feature type="compositionally biased region" description="Basic residues" evidence="1">
    <location>
        <begin position="498"/>
        <end position="507"/>
    </location>
</feature>
<feature type="region of interest" description="Disordered" evidence="1">
    <location>
        <begin position="305"/>
        <end position="534"/>
    </location>
</feature>
<evidence type="ECO:0000259" key="3">
    <source>
        <dbReference type="PROSITE" id="PS51670"/>
    </source>
</evidence>
<dbReference type="InterPro" id="IPR003582">
    <property type="entry name" value="ShKT_dom"/>
</dbReference>
<dbReference type="PANTHER" id="PTHR48125:SF12">
    <property type="entry name" value="AT HOOK TRANSCRIPTION FACTOR FAMILY-RELATED"/>
    <property type="match status" value="1"/>
</dbReference>
<feature type="compositionally biased region" description="Pro residues" evidence="1">
    <location>
        <begin position="633"/>
        <end position="643"/>
    </location>
</feature>
<feature type="domain" description="ShKT" evidence="3">
    <location>
        <begin position="697"/>
        <end position="731"/>
    </location>
</feature>
<feature type="compositionally biased region" description="Acidic residues" evidence="1">
    <location>
        <begin position="767"/>
        <end position="779"/>
    </location>
</feature>
<feature type="compositionally biased region" description="Basic and acidic residues" evidence="1">
    <location>
        <begin position="407"/>
        <end position="428"/>
    </location>
</feature>
<evidence type="ECO:0000256" key="1">
    <source>
        <dbReference type="SAM" id="MobiDB-lite"/>
    </source>
</evidence>
<organism evidence="4 5">
    <name type="scientific">Prymnesium parvum</name>
    <name type="common">Toxic golden alga</name>
    <dbReference type="NCBI Taxonomy" id="97485"/>
    <lineage>
        <taxon>Eukaryota</taxon>
        <taxon>Haptista</taxon>
        <taxon>Haptophyta</taxon>
        <taxon>Prymnesiophyceae</taxon>
        <taxon>Prymnesiales</taxon>
        <taxon>Prymnesiaceae</taxon>
        <taxon>Prymnesium</taxon>
    </lineage>
</organism>
<name>A0AB34JUZ1_PRYPA</name>
<dbReference type="AlphaFoldDB" id="A0AB34JUZ1"/>
<dbReference type="EMBL" id="JBGBPQ010000004">
    <property type="protein sequence ID" value="KAL1524863.1"/>
    <property type="molecule type" value="Genomic_DNA"/>
</dbReference>